<name>U5EAA4_NOCAS</name>
<protein>
    <submittedName>
        <fullName evidence="2">Uncharacterized protein</fullName>
    </submittedName>
</protein>
<dbReference type="Proteomes" id="UP000017048">
    <property type="component" value="Unassembled WGS sequence"/>
</dbReference>
<keyword evidence="3" id="KW-1185">Reference proteome</keyword>
<organism evidence="2 3">
    <name type="scientific">Nocardia asteroides NBRC 15531</name>
    <dbReference type="NCBI Taxonomy" id="1110697"/>
    <lineage>
        <taxon>Bacteria</taxon>
        <taxon>Bacillati</taxon>
        <taxon>Actinomycetota</taxon>
        <taxon>Actinomycetes</taxon>
        <taxon>Mycobacteriales</taxon>
        <taxon>Nocardiaceae</taxon>
        <taxon>Nocardia</taxon>
    </lineage>
</organism>
<dbReference type="InterPro" id="IPR012340">
    <property type="entry name" value="NA-bd_OB-fold"/>
</dbReference>
<proteinExistence type="predicted"/>
<reference evidence="2 3" key="1">
    <citation type="journal article" date="2014" name="BMC Genomics">
        <title>Genome based analysis of type-I polyketide synthase and nonribosomal peptide synthetase gene clusters in seven strains of five representative Nocardia species.</title>
        <authorList>
            <person name="Komaki H."/>
            <person name="Ichikawa N."/>
            <person name="Hosoyama A."/>
            <person name="Takahashi-Nakaguchi A."/>
            <person name="Matsuzawa T."/>
            <person name="Suzuki K."/>
            <person name="Fujita N."/>
            <person name="Gonoi T."/>
        </authorList>
    </citation>
    <scope>NUCLEOTIDE SEQUENCE [LARGE SCALE GENOMIC DNA]</scope>
    <source>
        <strain evidence="2 3">NBRC 15531</strain>
    </source>
</reference>
<dbReference type="AlphaFoldDB" id="U5EAA4"/>
<dbReference type="SUPFAM" id="SSF50249">
    <property type="entry name" value="Nucleic acid-binding proteins"/>
    <property type="match status" value="1"/>
</dbReference>
<evidence type="ECO:0000313" key="2">
    <source>
        <dbReference type="EMBL" id="GAD83408.1"/>
    </source>
</evidence>
<sequence length="160" mass="16618">MDVGVHGVHQRLGVAFPPAWSKTVLRASTEAVIVGAMPGSGPNRGHLRRPGPGRAHSQGRLRCIGGVGTGFSTESRHTLRAALEEIRRNTSPLDDPALAAVRRRRGGSSRCWSPISSIGRSAATVCCGIPASAGSAPTRPPMRSACPADPRSVTVVSAQV</sequence>
<accession>U5EAA4</accession>
<dbReference type="EMBL" id="BAFO02000019">
    <property type="protein sequence ID" value="GAD83408.1"/>
    <property type="molecule type" value="Genomic_DNA"/>
</dbReference>
<evidence type="ECO:0000313" key="3">
    <source>
        <dbReference type="Proteomes" id="UP000017048"/>
    </source>
</evidence>
<evidence type="ECO:0000256" key="1">
    <source>
        <dbReference type="SAM" id="MobiDB-lite"/>
    </source>
</evidence>
<gene>
    <name evidence="2" type="ORF">NCAST_19_01105</name>
</gene>
<comment type="caution">
    <text evidence="2">The sequence shown here is derived from an EMBL/GenBank/DDBJ whole genome shotgun (WGS) entry which is preliminary data.</text>
</comment>
<feature type="region of interest" description="Disordered" evidence="1">
    <location>
        <begin position="36"/>
        <end position="58"/>
    </location>
</feature>
<dbReference type="Gene3D" id="2.40.50.140">
    <property type="entry name" value="Nucleic acid-binding proteins"/>
    <property type="match status" value="1"/>
</dbReference>